<dbReference type="EMBL" id="CP146612">
    <property type="protein sequence ID" value="WWX25040.1"/>
    <property type="molecule type" value="Genomic_DNA"/>
</dbReference>
<keyword evidence="3" id="KW-1185">Reference proteome</keyword>
<dbReference type="CDD" id="cd02976">
    <property type="entry name" value="NrdH"/>
    <property type="match status" value="1"/>
</dbReference>
<protein>
    <submittedName>
        <fullName evidence="2">Glutaredoxin domain-containing protein</fullName>
    </submittedName>
</protein>
<evidence type="ECO:0000259" key="1">
    <source>
        <dbReference type="Pfam" id="PF00462"/>
    </source>
</evidence>
<accession>A0ABZ2J2A2</accession>
<feature type="domain" description="Glutaredoxin" evidence="1">
    <location>
        <begin position="6"/>
        <end position="61"/>
    </location>
</feature>
<dbReference type="Gene3D" id="3.40.30.10">
    <property type="entry name" value="Glutaredoxin"/>
    <property type="match status" value="1"/>
</dbReference>
<reference evidence="2 3" key="1">
    <citation type="submission" date="2024-03" db="EMBL/GenBank/DDBJ databases">
        <title>A Dehalogenimonas Isolated from Estuarine Sediments Dihaloeliminates Chlorinated Alkanes.</title>
        <authorList>
            <person name="Yang Y."/>
            <person name="Wang H."/>
        </authorList>
    </citation>
    <scope>NUCLEOTIDE SEQUENCE [LARGE SCALE GENOMIC DNA]</scope>
    <source>
        <strain evidence="2 3">W</strain>
    </source>
</reference>
<organism evidence="2 3">
    <name type="scientific">Candidatus Dehalogenimonas loeffleri</name>
    <dbReference type="NCBI Taxonomy" id="3127115"/>
    <lineage>
        <taxon>Bacteria</taxon>
        <taxon>Bacillati</taxon>
        <taxon>Chloroflexota</taxon>
        <taxon>Dehalococcoidia</taxon>
        <taxon>Dehalococcoidales</taxon>
        <taxon>Dehalococcoidaceae</taxon>
        <taxon>Dehalogenimonas</taxon>
    </lineage>
</organism>
<dbReference type="Pfam" id="PF00462">
    <property type="entry name" value="Glutaredoxin"/>
    <property type="match status" value="1"/>
</dbReference>
<name>A0ABZ2J2A2_9CHLR</name>
<proteinExistence type="predicted"/>
<dbReference type="Proteomes" id="UP001375370">
    <property type="component" value="Chromosome"/>
</dbReference>
<dbReference type="RefSeq" id="WP_338737173.1">
    <property type="nucleotide sequence ID" value="NZ_CP146612.1"/>
</dbReference>
<evidence type="ECO:0000313" key="2">
    <source>
        <dbReference type="EMBL" id="WWX25040.1"/>
    </source>
</evidence>
<dbReference type="InterPro" id="IPR051548">
    <property type="entry name" value="Grx-like_ET"/>
</dbReference>
<dbReference type="PANTHER" id="PTHR34386">
    <property type="entry name" value="GLUTAREDOXIN"/>
    <property type="match status" value="1"/>
</dbReference>
<dbReference type="InterPro" id="IPR036249">
    <property type="entry name" value="Thioredoxin-like_sf"/>
</dbReference>
<gene>
    <name evidence="2" type="ORF">V8247_07200</name>
</gene>
<sequence length="81" mass="9039">MSEKEIIMYGTTWCPDCHRAKRVFEAKGVAYKWIDLAEDQNAAAEVERLNKGCRSVPTIVFPDGTILVEPANAELEARLAT</sequence>
<dbReference type="SUPFAM" id="SSF52833">
    <property type="entry name" value="Thioredoxin-like"/>
    <property type="match status" value="1"/>
</dbReference>
<dbReference type="PANTHER" id="PTHR34386:SF1">
    <property type="entry name" value="GLUTAREDOXIN-LIKE PROTEIN NRDH"/>
    <property type="match status" value="1"/>
</dbReference>
<dbReference type="InterPro" id="IPR002109">
    <property type="entry name" value="Glutaredoxin"/>
</dbReference>
<dbReference type="PROSITE" id="PS51354">
    <property type="entry name" value="GLUTAREDOXIN_2"/>
    <property type="match status" value="1"/>
</dbReference>
<evidence type="ECO:0000313" key="3">
    <source>
        <dbReference type="Proteomes" id="UP001375370"/>
    </source>
</evidence>